<organism evidence="3 4">
    <name type="scientific">Sulfurospirillum tamanense</name>
    <dbReference type="NCBI Taxonomy" id="2813362"/>
    <lineage>
        <taxon>Bacteria</taxon>
        <taxon>Pseudomonadati</taxon>
        <taxon>Campylobacterota</taxon>
        <taxon>Epsilonproteobacteria</taxon>
        <taxon>Campylobacterales</taxon>
        <taxon>Sulfurospirillaceae</taxon>
        <taxon>Sulfurospirillum</taxon>
    </lineage>
</organism>
<comment type="caution">
    <text evidence="3">The sequence shown here is derived from an EMBL/GenBank/DDBJ whole genome shotgun (WGS) entry which is preliminary data.</text>
</comment>
<protein>
    <submittedName>
        <fullName evidence="3">DUF2061 domain-containing protein</fullName>
    </submittedName>
</protein>
<evidence type="ECO:0000256" key="1">
    <source>
        <dbReference type="SAM" id="Phobius"/>
    </source>
</evidence>
<evidence type="ECO:0000313" key="3">
    <source>
        <dbReference type="EMBL" id="MBN2964392.1"/>
    </source>
</evidence>
<reference evidence="3 4" key="2">
    <citation type="submission" date="2021-02" db="EMBL/GenBank/DDBJ databases">
        <title>Sulfurospirillum tamanensis sp. nov.</title>
        <authorList>
            <person name="Frolova A."/>
            <person name="Merkel A."/>
            <person name="Slobodkin A."/>
        </authorList>
    </citation>
    <scope>NUCLEOTIDE SEQUENCE [LARGE SCALE GENOMIC DNA]</scope>
    <source>
        <strain evidence="3 4">T05b</strain>
    </source>
</reference>
<gene>
    <name evidence="3" type="ORF">JWV37_06340</name>
</gene>
<dbReference type="Pfam" id="PF09834">
    <property type="entry name" value="DUF2061"/>
    <property type="match status" value="1"/>
</dbReference>
<sequence length="74" mass="8354">MEQHKRSIAKAISWRATGTLDTILISWLVTGSATAAVSIGVFELVTKTFLYYGHERVWNRISFGKAKPEAEYHI</sequence>
<name>A0ABS2WRU1_9BACT</name>
<keyword evidence="4" id="KW-1185">Reference proteome</keyword>
<dbReference type="Proteomes" id="UP000703590">
    <property type="component" value="Unassembled WGS sequence"/>
</dbReference>
<evidence type="ECO:0000259" key="2">
    <source>
        <dbReference type="Pfam" id="PF09834"/>
    </source>
</evidence>
<reference evidence="3 4" key="3">
    <citation type="submission" date="2021-02" db="EMBL/GenBank/DDBJ databases">
        <authorList>
            <person name="Merkel A.Y."/>
        </authorList>
    </citation>
    <scope>NUCLEOTIDE SEQUENCE [LARGE SCALE GENOMIC DNA]</scope>
    <source>
        <strain evidence="3 4">T05b</strain>
    </source>
</reference>
<dbReference type="InterPro" id="IPR018638">
    <property type="entry name" value="DUF2061_membrane"/>
</dbReference>
<keyword evidence="1" id="KW-0812">Transmembrane</keyword>
<proteinExistence type="predicted"/>
<feature type="domain" description="DUF2061" evidence="2">
    <location>
        <begin position="8"/>
        <end position="59"/>
    </location>
</feature>
<reference evidence="4" key="1">
    <citation type="submission" date="2021-02" db="EMBL/GenBank/DDBJ databases">
        <title>Sulfurospirillum tamanensis sp. nov.</title>
        <authorList>
            <person name="Merkel A.Y."/>
        </authorList>
    </citation>
    <scope>NUCLEOTIDE SEQUENCE [LARGE SCALE GENOMIC DNA]</scope>
    <source>
        <strain evidence="4">T05b</strain>
    </source>
</reference>
<feature type="transmembrane region" description="Helical" evidence="1">
    <location>
        <begin position="20"/>
        <end position="42"/>
    </location>
</feature>
<keyword evidence="1" id="KW-1133">Transmembrane helix</keyword>
<dbReference type="EMBL" id="JAFHKK010000011">
    <property type="protein sequence ID" value="MBN2964392.1"/>
    <property type="molecule type" value="Genomic_DNA"/>
</dbReference>
<dbReference type="RefSeq" id="WP_205458944.1">
    <property type="nucleotide sequence ID" value="NZ_JAFHKK010000011.1"/>
</dbReference>
<evidence type="ECO:0000313" key="4">
    <source>
        <dbReference type="Proteomes" id="UP000703590"/>
    </source>
</evidence>
<keyword evidence="1" id="KW-0472">Membrane</keyword>
<accession>A0ABS2WRU1</accession>